<feature type="compositionally biased region" description="Polar residues" evidence="1">
    <location>
        <begin position="11"/>
        <end position="21"/>
    </location>
</feature>
<accession>A0ABV8MNQ4</accession>
<proteinExistence type="predicted"/>
<dbReference type="RefSeq" id="WP_378163962.1">
    <property type="nucleotide sequence ID" value="NZ_JBHSBU010000001.1"/>
</dbReference>
<protein>
    <submittedName>
        <fullName evidence="2">Uncharacterized protein</fullName>
    </submittedName>
</protein>
<name>A0ABV8MNQ4_9NEIS</name>
<keyword evidence="3" id="KW-1185">Reference proteome</keyword>
<feature type="compositionally biased region" description="Basic and acidic residues" evidence="1">
    <location>
        <begin position="1"/>
        <end position="10"/>
    </location>
</feature>
<comment type="caution">
    <text evidence="2">The sequence shown here is derived from an EMBL/GenBank/DDBJ whole genome shotgun (WGS) entry which is preliminary data.</text>
</comment>
<evidence type="ECO:0000256" key="1">
    <source>
        <dbReference type="SAM" id="MobiDB-lite"/>
    </source>
</evidence>
<evidence type="ECO:0000313" key="2">
    <source>
        <dbReference type="EMBL" id="MFC4159808.1"/>
    </source>
</evidence>
<gene>
    <name evidence="2" type="ORF">ACFOW7_10670</name>
</gene>
<sequence>MQPKAEKSGSDAENQQNQQKNGPGLALEMSRVSHEMLSCKACAKKKFLPVKTLYIDDE</sequence>
<organism evidence="2 3">
    <name type="scientific">Chitinimonas lacunae</name>
    <dbReference type="NCBI Taxonomy" id="1963018"/>
    <lineage>
        <taxon>Bacteria</taxon>
        <taxon>Pseudomonadati</taxon>
        <taxon>Pseudomonadota</taxon>
        <taxon>Betaproteobacteria</taxon>
        <taxon>Neisseriales</taxon>
        <taxon>Chitinibacteraceae</taxon>
        <taxon>Chitinimonas</taxon>
    </lineage>
</organism>
<dbReference type="EMBL" id="JBHSBU010000001">
    <property type="protein sequence ID" value="MFC4159808.1"/>
    <property type="molecule type" value="Genomic_DNA"/>
</dbReference>
<evidence type="ECO:0000313" key="3">
    <source>
        <dbReference type="Proteomes" id="UP001595791"/>
    </source>
</evidence>
<feature type="region of interest" description="Disordered" evidence="1">
    <location>
        <begin position="1"/>
        <end position="28"/>
    </location>
</feature>
<reference evidence="3" key="1">
    <citation type="journal article" date="2019" name="Int. J. Syst. Evol. Microbiol.">
        <title>The Global Catalogue of Microorganisms (GCM) 10K type strain sequencing project: providing services to taxonomists for standard genome sequencing and annotation.</title>
        <authorList>
            <consortium name="The Broad Institute Genomics Platform"/>
            <consortium name="The Broad Institute Genome Sequencing Center for Infectious Disease"/>
            <person name="Wu L."/>
            <person name="Ma J."/>
        </authorList>
    </citation>
    <scope>NUCLEOTIDE SEQUENCE [LARGE SCALE GENOMIC DNA]</scope>
    <source>
        <strain evidence="3">LMG 29894</strain>
    </source>
</reference>
<dbReference type="Proteomes" id="UP001595791">
    <property type="component" value="Unassembled WGS sequence"/>
</dbReference>